<name>G2KVB2_FRUST</name>
<proteinExistence type="predicted"/>
<dbReference type="Gene3D" id="3.90.245.10">
    <property type="entry name" value="Ribonucleoside hydrolase-like"/>
    <property type="match status" value="1"/>
</dbReference>
<dbReference type="CDD" id="cd02650">
    <property type="entry name" value="nuc_hydro_CaPnhB"/>
    <property type="match status" value="1"/>
</dbReference>
<dbReference type="PANTHER" id="PTHR12304:SF4">
    <property type="entry name" value="URIDINE NUCLEOSIDASE"/>
    <property type="match status" value="1"/>
</dbReference>
<protein>
    <recommendedName>
        <fullName evidence="3">Inosine/uridine-preferring nucleoside hydrolase domain-containing protein</fullName>
    </recommendedName>
</protein>
<dbReference type="InterPro" id="IPR023186">
    <property type="entry name" value="IUNH"/>
</dbReference>
<dbReference type="KEGG" id="lsn:LSA_02510"/>
<keyword evidence="1" id="KW-0378">Hydrolase</keyword>
<sequence length="336" mass="36956">MQYYRENKLTITGGKLMSVKKMILDVDTGVDDAMAITYAVADPEVELIGVLSSYGNIDAQRASDNALKVLHLLHADNVPVFIGETDPLDHKYQRIAINAQIHGENGIGDVELTETETSAESQNGVDFLIESAKKYGKDLTVVATGPMTNIAAAIKKDHDAMKMVGNITIMGGALTVPGNVTPVAEANIEQDPVAANEMFTSDLEITMVGLDVTLRTLLTKKETKQWRETNTEAGEKMADIVDFYIDVYDDIYPELGGCSLHDPLAVGVAIDPSFVDYLHMNIMVTTEHDAYYARTIGDKARLNDPETNVNVAVTVDKERYLKVFMDNFLTLFNKLK</sequence>
<evidence type="ECO:0000256" key="1">
    <source>
        <dbReference type="ARBA" id="ARBA00022801"/>
    </source>
</evidence>
<dbReference type="InterPro" id="IPR036452">
    <property type="entry name" value="Ribo_hydro-like"/>
</dbReference>
<gene>
    <name evidence="4" type="ordered locus">LSA_02510</name>
</gene>
<evidence type="ECO:0000313" key="5">
    <source>
        <dbReference type="Proteomes" id="UP000001285"/>
    </source>
</evidence>
<dbReference type="EMBL" id="CP002461">
    <property type="protein sequence ID" value="AEN98710.1"/>
    <property type="molecule type" value="Genomic_DNA"/>
</dbReference>
<accession>G2KVB2</accession>
<evidence type="ECO:0000259" key="3">
    <source>
        <dbReference type="Pfam" id="PF01156"/>
    </source>
</evidence>
<evidence type="ECO:0000313" key="4">
    <source>
        <dbReference type="EMBL" id="AEN98710.1"/>
    </source>
</evidence>
<dbReference type="GO" id="GO:0005829">
    <property type="term" value="C:cytosol"/>
    <property type="evidence" value="ECO:0007669"/>
    <property type="project" value="TreeGrafter"/>
</dbReference>
<keyword evidence="2" id="KW-0326">Glycosidase</keyword>
<dbReference type="Proteomes" id="UP000001285">
    <property type="component" value="Chromosome"/>
</dbReference>
<dbReference type="eggNOG" id="COG1957">
    <property type="taxonomic scope" value="Bacteria"/>
</dbReference>
<dbReference type="Pfam" id="PF01156">
    <property type="entry name" value="IU_nuc_hydro"/>
    <property type="match status" value="1"/>
</dbReference>
<evidence type="ECO:0000256" key="2">
    <source>
        <dbReference type="ARBA" id="ARBA00023295"/>
    </source>
</evidence>
<dbReference type="HOGENOM" id="CLU_036838_3_0_9"/>
<dbReference type="GO" id="GO:0006152">
    <property type="term" value="P:purine nucleoside catabolic process"/>
    <property type="evidence" value="ECO:0007669"/>
    <property type="project" value="TreeGrafter"/>
</dbReference>
<dbReference type="GO" id="GO:0008477">
    <property type="term" value="F:purine nucleosidase activity"/>
    <property type="evidence" value="ECO:0007669"/>
    <property type="project" value="TreeGrafter"/>
</dbReference>
<keyword evidence="5" id="KW-1185">Reference proteome</keyword>
<organism evidence="4 5">
    <name type="scientific">Fructilactobacillus sanfranciscensis (strain TMW 1.1304)</name>
    <name type="common">Lactobacillus sanfranciscensis</name>
    <dbReference type="NCBI Taxonomy" id="714313"/>
    <lineage>
        <taxon>Bacteria</taxon>
        <taxon>Bacillati</taxon>
        <taxon>Bacillota</taxon>
        <taxon>Bacilli</taxon>
        <taxon>Lactobacillales</taxon>
        <taxon>Lactobacillaceae</taxon>
        <taxon>Fructilactobacillus</taxon>
    </lineage>
</organism>
<dbReference type="PANTHER" id="PTHR12304">
    <property type="entry name" value="INOSINE-URIDINE PREFERRING NUCLEOSIDE HYDROLASE"/>
    <property type="match status" value="1"/>
</dbReference>
<reference evidence="4 5" key="1">
    <citation type="journal article" date="2011" name="Microb. Cell Fact.">
        <title>Genomic analysis reveals Lactobacillus sanfranciscensis as stable element in traditional sourdoughs.</title>
        <authorList>
            <person name="Vogel R.F."/>
            <person name="Pavlovic M."/>
            <person name="Ehrmann M.A."/>
            <person name="Wiezer A."/>
            <person name="Liesegang H."/>
            <person name="Offschanka S."/>
            <person name="Voget S."/>
            <person name="Angelov A."/>
            <person name="Bocker G."/>
            <person name="Liebl W."/>
        </authorList>
    </citation>
    <scope>NUCLEOTIDE SEQUENCE [LARGE SCALE GENOMIC DNA]</scope>
    <source>
        <strain evidence="4 5">TMW 1.1304</strain>
    </source>
</reference>
<dbReference type="SUPFAM" id="SSF53590">
    <property type="entry name" value="Nucleoside hydrolase"/>
    <property type="match status" value="1"/>
</dbReference>
<dbReference type="InterPro" id="IPR001910">
    <property type="entry name" value="Inosine/uridine_hydrolase_dom"/>
</dbReference>
<feature type="domain" description="Inosine/uridine-preferring nucleoside hydrolase" evidence="3">
    <location>
        <begin position="22"/>
        <end position="321"/>
    </location>
</feature>
<dbReference type="AlphaFoldDB" id="G2KVB2"/>
<dbReference type="STRING" id="714313.LSA_02510"/>